<reference evidence="3 4" key="1">
    <citation type="submission" date="2024-06" db="EMBL/GenBank/DDBJ databases">
        <title>Novosphingobium rhizovicinus M1R2S20.</title>
        <authorList>
            <person name="Sun J.-Q."/>
        </authorList>
    </citation>
    <scope>NUCLEOTIDE SEQUENCE [LARGE SCALE GENOMIC DNA]</scope>
    <source>
        <strain evidence="3 4">M1R2S20</strain>
    </source>
</reference>
<gene>
    <name evidence="3" type="ORF">ABUH87_01325</name>
</gene>
<name>A0ABV3R7E8_9SPHN</name>
<dbReference type="Pfam" id="PF00583">
    <property type="entry name" value="Acetyltransf_1"/>
    <property type="match status" value="1"/>
</dbReference>
<dbReference type="SUPFAM" id="SSF55729">
    <property type="entry name" value="Acyl-CoA N-acyltransferases (Nat)"/>
    <property type="match status" value="1"/>
</dbReference>
<keyword evidence="4" id="KW-1185">Reference proteome</keyword>
<evidence type="ECO:0000256" key="1">
    <source>
        <dbReference type="SAM" id="MobiDB-lite"/>
    </source>
</evidence>
<accession>A0ABV3R7E8</accession>
<feature type="domain" description="N-acetyltransferase" evidence="2">
    <location>
        <begin position="33"/>
        <end position="188"/>
    </location>
</feature>
<feature type="region of interest" description="Disordered" evidence="1">
    <location>
        <begin position="1"/>
        <end position="21"/>
    </location>
</feature>
<comment type="caution">
    <text evidence="3">The sequence shown here is derived from an EMBL/GenBank/DDBJ whole genome shotgun (WGS) entry which is preliminary data.</text>
</comment>
<dbReference type="Proteomes" id="UP001556118">
    <property type="component" value="Unassembled WGS sequence"/>
</dbReference>
<dbReference type="InterPro" id="IPR000182">
    <property type="entry name" value="GNAT_dom"/>
</dbReference>
<dbReference type="CDD" id="cd04301">
    <property type="entry name" value="NAT_SF"/>
    <property type="match status" value="1"/>
</dbReference>
<organism evidence="3 4">
    <name type="scientific">Novosphingobium rhizovicinum</name>
    <dbReference type="NCBI Taxonomy" id="3228928"/>
    <lineage>
        <taxon>Bacteria</taxon>
        <taxon>Pseudomonadati</taxon>
        <taxon>Pseudomonadota</taxon>
        <taxon>Alphaproteobacteria</taxon>
        <taxon>Sphingomonadales</taxon>
        <taxon>Sphingomonadaceae</taxon>
        <taxon>Novosphingobium</taxon>
    </lineage>
</organism>
<sequence length="192" mass="21105">MKTTDNRLDSSSAPEQIAAGSTQHLTTRTGFRFQVRPVTEADEPALAEFFRHVTPDDLRFRFLTAVDEVSHARLSDMLRVDQQTTMSFLVEGSDQPGLVIAAAMLAADSQLERAEVAISIRADHKGRGIGWTLLDHLAGLAQNKGIKVLEAIESRDNHAAISLEREMGFTGEAVEGDPSLILLRRQLDVRGK</sequence>
<evidence type="ECO:0000313" key="3">
    <source>
        <dbReference type="EMBL" id="MEW9853828.1"/>
    </source>
</evidence>
<protein>
    <submittedName>
        <fullName evidence="3">N-acetyltransferase family protein</fullName>
    </submittedName>
</protein>
<evidence type="ECO:0000259" key="2">
    <source>
        <dbReference type="PROSITE" id="PS51186"/>
    </source>
</evidence>
<feature type="compositionally biased region" description="Polar residues" evidence="1">
    <location>
        <begin position="9"/>
        <end position="21"/>
    </location>
</feature>
<dbReference type="EMBL" id="JBFNXR010000016">
    <property type="protein sequence ID" value="MEW9853828.1"/>
    <property type="molecule type" value="Genomic_DNA"/>
</dbReference>
<dbReference type="PROSITE" id="PS51186">
    <property type="entry name" value="GNAT"/>
    <property type="match status" value="1"/>
</dbReference>
<dbReference type="RefSeq" id="WP_367768197.1">
    <property type="nucleotide sequence ID" value="NZ_JBFNXR010000016.1"/>
</dbReference>
<dbReference type="InterPro" id="IPR016181">
    <property type="entry name" value="Acyl_CoA_acyltransferase"/>
</dbReference>
<proteinExistence type="predicted"/>
<dbReference type="Gene3D" id="3.40.630.30">
    <property type="match status" value="1"/>
</dbReference>
<evidence type="ECO:0000313" key="4">
    <source>
        <dbReference type="Proteomes" id="UP001556118"/>
    </source>
</evidence>